<feature type="compositionally biased region" description="Pro residues" evidence="2">
    <location>
        <begin position="674"/>
        <end position="685"/>
    </location>
</feature>
<keyword evidence="4" id="KW-1185">Reference proteome</keyword>
<feature type="region of interest" description="Disordered" evidence="2">
    <location>
        <begin position="1"/>
        <end position="24"/>
    </location>
</feature>
<proteinExistence type="predicted"/>
<feature type="region of interest" description="Disordered" evidence="2">
    <location>
        <begin position="45"/>
        <end position="186"/>
    </location>
</feature>
<feature type="compositionally biased region" description="Acidic residues" evidence="2">
    <location>
        <begin position="543"/>
        <end position="562"/>
    </location>
</feature>
<accession>A0ABR1KNW6</accession>
<feature type="region of interest" description="Disordered" evidence="2">
    <location>
        <begin position="507"/>
        <end position="593"/>
    </location>
</feature>
<feature type="compositionally biased region" description="Polar residues" evidence="2">
    <location>
        <begin position="507"/>
        <end position="516"/>
    </location>
</feature>
<feature type="region of interest" description="Disordered" evidence="2">
    <location>
        <begin position="298"/>
        <end position="323"/>
    </location>
</feature>
<feature type="compositionally biased region" description="Polar residues" evidence="2">
    <location>
        <begin position="124"/>
        <end position="137"/>
    </location>
</feature>
<feature type="coiled-coil region" evidence="1">
    <location>
        <begin position="357"/>
        <end position="384"/>
    </location>
</feature>
<feature type="compositionally biased region" description="Basic and acidic residues" evidence="2">
    <location>
        <begin position="175"/>
        <end position="186"/>
    </location>
</feature>
<reference evidence="3 4" key="1">
    <citation type="submission" date="2024-04" db="EMBL/GenBank/DDBJ databases">
        <title>Phyllosticta paracitricarpa is synonymous to the EU quarantine fungus P. citricarpa based on phylogenomic analyses.</title>
        <authorList>
            <consortium name="Lawrence Berkeley National Laboratory"/>
            <person name="Van Ingen-Buijs V.A."/>
            <person name="Van Westerhoven A.C."/>
            <person name="Haridas S."/>
            <person name="Skiadas P."/>
            <person name="Martin F."/>
            <person name="Groenewald J.Z."/>
            <person name="Crous P.W."/>
            <person name="Seidl M.F."/>
        </authorList>
    </citation>
    <scope>NUCLEOTIDE SEQUENCE [LARGE SCALE GENOMIC DNA]</scope>
    <source>
        <strain evidence="3 4">CBS 123371</strain>
    </source>
</reference>
<feature type="compositionally biased region" description="Low complexity" evidence="2">
    <location>
        <begin position="298"/>
        <end position="310"/>
    </location>
</feature>
<feature type="compositionally biased region" description="Low complexity" evidence="2">
    <location>
        <begin position="612"/>
        <end position="670"/>
    </location>
</feature>
<comment type="caution">
    <text evidence="3">The sequence shown here is derived from an EMBL/GenBank/DDBJ whole genome shotgun (WGS) entry which is preliminary data.</text>
</comment>
<feature type="region of interest" description="Disordered" evidence="2">
    <location>
        <begin position="612"/>
        <end position="724"/>
    </location>
</feature>
<feature type="compositionally biased region" description="Low complexity" evidence="2">
    <location>
        <begin position="85"/>
        <end position="95"/>
    </location>
</feature>
<organism evidence="3 4">
    <name type="scientific">Phyllosticta citriasiana</name>
    <dbReference type="NCBI Taxonomy" id="595635"/>
    <lineage>
        <taxon>Eukaryota</taxon>
        <taxon>Fungi</taxon>
        <taxon>Dikarya</taxon>
        <taxon>Ascomycota</taxon>
        <taxon>Pezizomycotina</taxon>
        <taxon>Dothideomycetes</taxon>
        <taxon>Dothideomycetes incertae sedis</taxon>
        <taxon>Botryosphaeriales</taxon>
        <taxon>Phyllostictaceae</taxon>
        <taxon>Phyllosticta</taxon>
    </lineage>
</organism>
<sequence>MPDDSAPNSDAIPATKAPKDKNCPFCHQAFTSSSLGRHLDLYIKSKNPKAPDGIHNVDEIRKIRGGITRRHARSSQPRKEGSLTPASSSASQPQQQQPPPQQPSQQQAAQQQPQPVNHAVTAVSGDSSSPSVMQSPALNLPPQAKSRFQFNQPNWHSTGVINNLPPRASLSGEAGKSRHEQQKRGFESRQVLAEELEHGKAAELALKEVLGSVREASVRSSGLNLFDFDPFTLSFPSLCLHILPAPATLFAPSPFPTTESWSITPPGQKQFEALQRNVRDRLMQRQRHLQLYGNTATFSASTPSASASSPLPTPPLGGIEPEPGRLFAHLQEAFNHWKTVPEKQRQETWALEILRSYTRADEARREAENSLANARKEIEILRNNRWINMGMASSSSSRFGGTPASVTTPGNTLQVPTETFKELAGKQGQGLDPRTWDYDKLIERWTIVVKESKKTGVGLAAQRSLSTSAVPASAPVTQGAGIAVAGSPAVACGNNMLRNTVQHVSMGQDTGLSTPTALVPPVVSMPNGFAAPTNARDGLPGSDDTEVMNGDNDDDADADADAETVICPDESQPRRPPHSRQHSRQQHPQVQVQQVQQLAQVQQVQQIPQMAQVPQVPPQQQQQQQQQHIHPGPPHAAQHHPALPPSQMSQPPQMQQQPLATPTLPGQQQQHSQPPTPRAPQPPQTHPQAWSQMAGPTHPSAHFPGLQNMTGIGEGRKNSQIMPETPGVSGPAMMDGIELQAHAGGPDAFMAGASGWG</sequence>
<evidence type="ECO:0000313" key="4">
    <source>
        <dbReference type="Proteomes" id="UP001363622"/>
    </source>
</evidence>
<dbReference type="EMBL" id="JBBPHU010000005">
    <property type="protein sequence ID" value="KAK7517608.1"/>
    <property type="molecule type" value="Genomic_DNA"/>
</dbReference>
<feature type="compositionally biased region" description="Basic residues" evidence="2">
    <location>
        <begin position="63"/>
        <end position="73"/>
    </location>
</feature>
<gene>
    <name evidence="3" type="ORF">IWZ03DRAFT_175946</name>
</gene>
<feature type="compositionally biased region" description="Polar residues" evidence="2">
    <location>
        <begin position="146"/>
        <end position="161"/>
    </location>
</feature>
<evidence type="ECO:0000256" key="2">
    <source>
        <dbReference type="SAM" id="MobiDB-lite"/>
    </source>
</evidence>
<evidence type="ECO:0000313" key="3">
    <source>
        <dbReference type="EMBL" id="KAK7517608.1"/>
    </source>
</evidence>
<evidence type="ECO:0000256" key="1">
    <source>
        <dbReference type="SAM" id="Coils"/>
    </source>
</evidence>
<keyword evidence="1" id="KW-0175">Coiled coil</keyword>
<name>A0ABR1KNW6_9PEZI</name>
<feature type="compositionally biased region" description="Low complexity" evidence="2">
    <location>
        <begin position="103"/>
        <end position="115"/>
    </location>
</feature>
<protein>
    <submittedName>
        <fullName evidence="3">Uncharacterized protein</fullName>
    </submittedName>
</protein>
<dbReference type="Proteomes" id="UP001363622">
    <property type="component" value="Unassembled WGS sequence"/>
</dbReference>
<feature type="compositionally biased region" description="Basic residues" evidence="2">
    <location>
        <begin position="575"/>
        <end position="585"/>
    </location>
</feature>